<evidence type="ECO:0000313" key="2">
    <source>
        <dbReference type="EMBL" id="PNI98714.1"/>
    </source>
</evidence>
<gene>
    <name evidence="2" type="ORF">CK820_G0019030</name>
</gene>
<protein>
    <submittedName>
        <fullName evidence="2">LMNTD1 isoform 1</fullName>
    </submittedName>
</protein>
<evidence type="ECO:0000256" key="1">
    <source>
        <dbReference type="SAM" id="MobiDB-lite"/>
    </source>
</evidence>
<reference evidence="2" key="1">
    <citation type="submission" date="2017-12" db="EMBL/GenBank/DDBJ databases">
        <title>High-resolution comparative analysis of great ape genomes.</title>
        <authorList>
            <person name="Pollen A."/>
            <person name="Hastie A."/>
            <person name="Hormozdiari F."/>
            <person name="Dougherty M."/>
            <person name="Liu R."/>
            <person name="Chaisson M."/>
            <person name="Hoppe E."/>
            <person name="Hill C."/>
            <person name="Pang A."/>
            <person name="Hillier L."/>
            <person name="Baker C."/>
            <person name="Armstrong J."/>
            <person name="Shendure J."/>
            <person name="Paten B."/>
            <person name="Wilson R."/>
            <person name="Chao H."/>
            <person name="Schneider V."/>
            <person name="Ventura M."/>
            <person name="Kronenberg Z."/>
            <person name="Murali S."/>
            <person name="Gordon D."/>
            <person name="Cantsilieris S."/>
            <person name="Munson K."/>
            <person name="Nelson B."/>
            <person name="Raja A."/>
            <person name="Underwood J."/>
            <person name="Diekhans M."/>
            <person name="Fiddes I."/>
            <person name="Haussler D."/>
            <person name="Eichler E."/>
        </authorList>
    </citation>
    <scope>NUCLEOTIDE SEQUENCE [LARGE SCALE GENOMIC DNA]</scope>
    <source>
        <strain evidence="2">Yerkes chimp pedigree #C0471</strain>
    </source>
</reference>
<name>A0A2J8QR30_PANTR</name>
<feature type="region of interest" description="Disordered" evidence="1">
    <location>
        <begin position="1"/>
        <end position="23"/>
    </location>
</feature>
<dbReference type="EMBL" id="NBAG03000023">
    <property type="protein sequence ID" value="PNI98714.1"/>
    <property type="molecule type" value="Genomic_DNA"/>
</dbReference>
<proteinExistence type="predicted"/>
<sequence>MLGSVATTLPLSSSNSSGMPLGYSLSSPQISRVTISTTGQLTSKATVGSCSQVENSLDASPFSVPKKQDESP</sequence>
<accession>A0A2J8QR30</accession>
<organism evidence="2">
    <name type="scientific">Pan troglodytes</name>
    <name type="common">Chimpanzee</name>
    <dbReference type="NCBI Taxonomy" id="9598"/>
    <lineage>
        <taxon>Eukaryota</taxon>
        <taxon>Metazoa</taxon>
        <taxon>Chordata</taxon>
        <taxon>Craniata</taxon>
        <taxon>Vertebrata</taxon>
        <taxon>Euteleostomi</taxon>
        <taxon>Mammalia</taxon>
        <taxon>Eutheria</taxon>
        <taxon>Euarchontoglires</taxon>
        <taxon>Primates</taxon>
        <taxon>Haplorrhini</taxon>
        <taxon>Catarrhini</taxon>
        <taxon>Hominidae</taxon>
        <taxon>Pan</taxon>
    </lineage>
</organism>
<dbReference type="AlphaFoldDB" id="A0A2J8QR30"/>
<feature type="non-terminal residue" evidence="2">
    <location>
        <position position="72"/>
    </location>
</feature>
<comment type="caution">
    <text evidence="2">The sequence shown here is derived from an EMBL/GenBank/DDBJ whole genome shotgun (WGS) entry which is preliminary data.</text>
</comment>